<dbReference type="OrthoDB" id="9960616at2"/>
<feature type="transmembrane region" description="Helical" evidence="1">
    <location>
        <begin position="18"/>
        <end position="40"/>
    </location>
</feature>
<dbReference type="EMBL" id="BMKB01000002">
    <property type="protein sequence ID" value="GGA45681.1"/>
    <property type="molecule type" value="Genomic_DNA"/>
</dbReference>
<evidence type="ECO:0000313" key="3">
    <source>
        <dbReference type="Proteomes" id="UP000596977"/>
    </source>
</evidence>
<dbReference type="AlphaFoldDB" id="A0A916R9C8"/>
<name>A0A916R9C8_9HYPH</name>
<proteinExistence type="predicted"/>
<evidence type="ECO:0000256" key="1">
    <source>
        <dbReference type="SAM" id="Phobius"/>
    </source>
</evidence>
<organism evidence="2 3">
    <name type="scientific">Pelagibacterium lentulum</name>
    <dbReference type="NCBI Taxonomy" id="2029865"/>
    <lineage>
        <taxon>Bacteria</taxon>
        <taxon>Pseudomonadati</taxon>
        <taxon>Pseudomonadota</taxon>
        <taxon>Alphaproteobacteria</taxon>
        <taxon>Hyphomicrobiales</taxon>
        <taxon>Devosiaceae</taxon>
        <taxon>Pelagibacterium</taxon>
    </lineage>
</organism>
<accession>A0A916R9C8</accession>
<comment type="caution">
    <text evidence="2">The sequence shown here is derived from an EMBL/GenBank/DDBJ whole genome shotgun (WGS) entry which is preliminary data.</text>
</comment>
<dbReference type="RefSeq" id="WP_127072902.1">
    <property type="nucleotide sequence ID" value="NZ_BMKB01000002.1"/>
</dbReference>
<keyword evidence="1" id="KW-0812">Transmembrane</keyword>
<protein>
    <submittedName>
        <fullName evidence="2">Uncharacterized protein</fullName>
    </submittedName>
</protein>
<dbReference type="Proteomes" id="UP000596977">
    <property type="component" value="Unassembled WGS sequence"/>
</dbReference>
<evidence type="ECO:0000313" key="2">
    <source>
        <dbReference type="EMBL" id="GGA45681.1"/>
    </source>
</evidence>
<keyword evidence="1" id="KW-1133">Transmembrane helix</keyword>
<gene>
    <name evidence="2" type="ORF">GCM10011499_14260</name>
</gene>
<sequence>MTYLDPNHTRTQSDLGRWIVRALIVAALLAFGWFALTVGLQRDGNTEIVSEPVPQSPARS</sequence>
<keyword evidence="3" id="KW-1185">Reference proteome</keyword>
<reference evidence="2 3" key="1">
    <citation type="journal article" date="2014" name="Int. J. Syst. Evol. Microbiol.">
        <title>Complete genome sequence of Corynebacterium casei LMG S-19264T (=DSM 44701T), isolated from a smear-ripened cheese.</title>
        <authorList>
            <consortium name="US DOE Joint Genome Institute (JGI-PGF)"/>
            <person name="Walter F."/>
            <person name="Albersmeier A."/>
            <person name="Kalinowski J."/>
            <person name="Ruckert C."/>
        </authorList>
    </citation>
    <scope>NUCLEOTIDE SEQUENCE [LARGE SCALE GENOMIC DNA]</scope>
    <source>
        <strain evidence="2 3">CGMCC 1.15896</strain>
    </source>
</reference>
<keyword evidence="1" id="KW-0472">Membrane</keyword>